<dbReference type="Pfam" id="PF02653">
    <property type="entry name" value="BPD_transp_2"/>
    <property type="match status" value="1"/>
</dbReference>
<dbReference type="EMBL" id="DF968181">
    <property type="protein sequence ID" value="GAP40127.1"/>
    <property type="molecule type" value="Genomic_DNA"/>
</dbReference>
<keyword evidence="2" id="KW-1003">Cell membrane</keyword>
<feature type="transmembrane region" description="Helical" evidence="6">
    <location>
        <begin position="135"/>
        <end position="153"/>
    </location>
</feature>
<accession>A0A0S7BUX8</accession>
<evidence type="ECO:0000256" key="4">
    <source>
        <dbReference type="ARBA" id="ARBA00022989"/>
    </source>
</evidence>
<keyword evidence="5 6" id="KW-0472">Membrane</keyword>
<proteinExistence type="predicted"/>
<evidence type="ECO:0000313" key="8">
    <source>
        <dbReference type="Proteomes" id="UP000053370"/>
    </source>
</evidence>
<dbReference type="PATRIC" id="fig|1678840.3.peg.1310"/>
<dbReference type="PANTHER" id="PTHR32196:SF69">
    <property type="entry name" value="BRANCHED-CHAIN AMINO ACID TRANSPORT SYSTEM, PERMEASE PROTEIN"/>
    <property type="match status" value="1"/>
</dbReference>
<dbReference type="GO" id="GO:0005886">
    <property type="term" value="C:plasma membrane"/>
    <property type="evidence" value="ECO:0007669"/>
    <property type="project" value="UniProtKB-SubCell"/>
</dbReference>
<comment type="subcellular location">
    <subcellularLocation>
        <location evidence="1">Cell membrane</location>
        <topology evidence="1">Multi-pass membrane protein</topology>
    </subcellularLocation>
</comment>
<evidence type="ECO:0000256" key="6">
    <source>
        <dbReference type="SAM" id="Phobius"/>
    </source>
</evidence>
<evidence type="ECO:0000256" key="2">
    <source>
        <dbReference type="ARBA" id="ARBA00022475"/>
    </source>
</evidence>
<reference evidence="7" key="1">
    <citation type="journal article" date="2015" name="Genome Announc.">
        <title>Draft Genome Sequence of Anaerolineae Strain TC1, a Novel Isolate from a Methanogenic Wastewater Treatment System.</title>
        <authorList>
            <person name="Matsuura N."/>
            <person name="Tourlousse D.M."/>
            <person name="Sun L."/>
            <person name="Toyonaga M."/>
            <person name="Kuroda K."/>
            <person name="Ohashi A."/>
            <person name="Cruz R."/>
            <person name="Yamaguchi T."/>
            <person name="Sekiguchi Y."/>
        </authorList>
    </citation>
    <scope>NUCLEOTIDE SEQUENCE [LARGE SCALE GENOMIC DNA]</scope>
    <source>
        <strain evidence="7">TC1</strain>
    </source>
</reference>
<name>A0A0S7BUX8_9CHLR</name>
<evidence type="ECO:0000313" key="7">
    <source>
        <dbReference type="EMBL" id="GAP40127.1"/>
    </source>
</evidence>
<dbReference type="GO" id="GO:0022857">
    <property type="term" value="F:transmembrane transporter activity"/>
    <property type="evidence" value="ECO:0007669"/>
    <property type="project" value="InterPro"/>
</dbReference>
<dbReference type="PANTHER" id="PTHR32196">
    <property type="entry name" value="ABC TRANSPORTER PERMEASE PROTEIN YPHD-RELATED-RELATED"/>
    <property type="match status" value="1"/>
</dbReference>
<organism evidence="7">
    <name type="scientific">Flexilinea flocculi</name>
    <dbReference type="NCBI Taxonomy" id="1678840"/>
    <lineage>
        <taxon>Bacteria</taxon>
        <taxon>Bacillati</taxon>
        <taxon>Chloroflexota</taxon>
        <taxon>Anaerolineae</taxon>
        <taxon>Anaerolineales</taxon>
        <taxon>Anaerolineaceae</taxon>
        <taxon>Flexilinea</taxon>
    </lineage>
</organism>
<feature type="transmembrane region" description="Helical" evidence="6">
    <location>
        <begin position="181"/>
        <end position="201"/>
    </location>
</feature>
<feature type="transmembrane region" description="Helical" evidence="6">
    <location>
        <begin position="84"/>
        <end position="105"/>
    </location>
</feature>
<feature type="transmembrane region" description="Helical" evidence="6">
    <location>
        <begin position="6"/>
        <end position="26"/>
    </location>
</feature>
<dbReference type="CDD" id="cd06574">
    <property type="entry name" value="TM_PBP1_branched-chain-AA_like"/>
    <property type="match status" value="1"/>
</dbReference>
<feature type="transmembrane region" description="Helical" evidence="6">
    <location>
        <begin position="236"/>
        <end position="257"/>
    </location>
</feature>
<dbReference type="RefSeq" id="WP_062279160.1">
    <property type="nucleotide sequence ID" value="NZ_DF968181.1"/>
</dbReference>
<keyword evidence="3 6" id="KW-0812">Transmembrane</keyword>
<dbReference type="InterPro" id="IPR001851">
    <property type="entry name" value="ABC_transp_permease"/>
</dbReference>
<evidence type="ECO:0000256" key="5">
    <source>
        <dbReference type="ARBA" id="ARBA00023136"/>
    </source>
</evidence>
<feature type="transmembrane region" description="Helical" evidence="6">
    <location>
        <begin position="213"/>
        <end position="230"/>
    </location>
</feature>
<keyword evidence="8" id="KW-1185">Reference proteome</keyword>
<keyword evidence="4 6" id="KW-1133">Transmembrane helix</keyword>
<dbReference type="OrthoDB" id="9778389at2"/>
<feature type="transmembrane region" description="Helical" evidence="6">
    <location>
        <begin position="58"/>
        <end position="78"/>
    </location>
</feature>
<gene>
    <name evidence="7" type="ORF">ATC1_1393</name>
</gene>
<evidence type="ECO:0000256" key="3">
    <source>
        <dbReference type="ARBA" id="ARBA00022692"/>
    </source>
</evidence>
<dbReference type="STRING" id="1678840.ATC1_1393"/>
<dbReference type="Proteomes" id="UP000053370">
    <property type="component" value="Unassembled WGS sequence"/>
</dbReference>
<sequence>MIDILISAVSLGILWAIMAIGVFLTFRILDIADLSCEGVFPLGAAVAAKMISQNGDPFTACLAAIGAGVLAGLVTGILHTKLKIPILLSGILSMTALYSINLRIMGKANISLLRMETVYSKIGNLFHLSDKASTIFVGLIFAIAVIILLWWFLNTELGYSVRATGNNVYMIRAMGVDTDKMFMIGLIIGNAMIGLAGALIAQNQSYADIGMGTGTIVIGLASVIIGEVLFGKRNVFQHMVSILLGSIAYRIIISLVLEIDFKIKIAGLIIPISVEPTDLKLFTSVIVAFALSLPVIKQLSAGKKASKTAKS</sequence>
<evidence type="ECO:0000256" key="1">
    <source>
        <dbReference type="ARBA" id="ARBA00004651"/>
    </source>
</evidence>
<dbReference type="AlphaFoldDB" id="A0A0S7BUX8"/>
<protein>
    <submittedName>
        <fullName evidence="7">ABC-type uncharacterized transport system, permease component</fullName>
    </submittedName>
</protein>